<evidence type="ECO:0000313" key="2">
    <source>
        <dbReference type="Proteomes" id="UP001162640"/>
    </source>
</evidence>
<comment type="caution">
    <text evidence="1">The sequence shown here is derived from an EMBL/GenBank/DDBJ whole genome shotgun (WGS) entry which is preliminary data.</text>
</comment>
<organism evidence="1 2">
    <name type="scientific">Triparma laevis f. inornata</name>
    <dbReference type="NCBI Taxonomy" id="1714386"/>
    <lineage>
        <taxon>Eukaryota</taxon>
        <taxon>Sar</taxon>
        <taxon>Stramenopiles</taxon>
        <taxon>Ochrophyta</taxon>
        <taxon>Bolidophyceae</taxon>
        <taxon>Parmales</taxon>
        <taxon>Triparmaceae</taxon>
        <taxon>Triparma</taxon>
    </lineage>
</organism>
<reference evidence="2" key="1">
    <citation type="journal article" date="2023" name="Commun. Biol.">
        <title>Genome analysis of Parmales, the sister group of diatoms, reveals the evolutionary specialization of diatoms from phago-mixotrophs to photoautotrophs.</title>
        <authorList>
            <person name="Ban H."/>
            <person name="Sato S."/>
            <person name="Yoshikawa S."/>
            <person name="Yamada K."/>
            <person name="Nakamura Y."/>
            <person name="Ichinomiya M."/>
            <person name="Sato N."/>
            <person name="Blanc-Mathieu R."/>
            <person name="Endo H."/>
            <person name="Kuwata A."/>
            <person name="Ogata H."/>
        </authorList>
    </citation>
    <scope>NUCLEOTIDE SEQUENCE [LARGE SCALE GENOMIC DNA]</scope>
</reference>
<sequence>MKEYTLADKRSLKPYDANTAKNWEEFLKEMKKKGKALDAHKTKLFVEKIVREIENKEPVESTRLDDILEEEDLVVDKPLEQAERQEVVNSSEDEVSALRGVEATSWEYDDCASARSEATSIKNTLN</sequence>
<name>A0A9W6ZE76_9STRA</name>
<dbReference type="EMBL" id="BLQM01000010">
    <property type="protein sequence ID" value="GMH49657.1"/>
    <property type="molecule type" value="Genomic_DNA"/>
</dbReference>
<gene>
    <name evidence="1" type="ORF">TL16_g00576</name>
</gene>
<proteinExistence type="predicted"/>
<accession>A0A9W6ZE76</accession>
<dbReference type="AlphaFoldDB" id="A0A9W6ZE76"/>
<dbReference type="Proteomes" id="UP001162640">
    <property type="component" value="Unassembled WGS sequence"/>
</dbReference>
<protein>
    <submittedName>
        <fullName evidence="1">Uncharacterized protein</fullName>
    </submittedName>
</protein>
<evidence type="ECO:0000313" key="1">
    <source>
        <dbReference type="EMBL" id="GMH49657.1"/>
    </source>
</evidence>